<evidence type="ECO:0000259" key="8">
    <source>
        <dbReference type="Pfam" id="PF01545"/>
    </source>
</evidence>
<organism evidence="9 10">
    <name type="scientific">Georgenia halotolerans</name>
    <dbReference type="NCBI Taxonomy" id="3028317"/>
    <lineage>
        <taxon>Bacteria</taxon>
        <taxon>Bacillati</taxon>
        <taxon>Actinomycetota</taxon>
        <taxon>Actinomycetes</taxon>
        <taxon>Micrococcales</taxon>
        <taxon>Bogoriellaceae</taxon>
        <taxon>Georgenia</taxon>
    </lineage>
</organism>
<gene>
    <name evidence="9" type="ORF">PU560_17385</name>
</gene>
<sequence>MTSAAGPDDRGEALRRAVRLEWVTLAFVISAVTLVYLVMGSSQAMRTAWIEDILALVPPVAFLVASRVARKPATANHPFGFHRASAVGHLVAGTALFGVGAFLVYDSAVDLLSGEHPPISTVVVLGQPVWQGWLMVAAMVYTAIVPAVLGRMKLRLAPVVNDKVLYADADMNKADWLTAVAAILGVLGIGVGLWWADAVAALVISTSVLKDGVGNMRGAVRDLMDARATTVDHSEPLPLIRPIEDAVAGPPWVADSHVRVRDMGRAVHVEAFVVPDGGYLPSPEDLAALREHVLDLDEAVIDVVVMPVRELPAPAG</sequence>
<evidence type="ECO:0000256" key="2">
    <source>
        <dbReference type="ARBA" id="ARBA00008114"/>
    </source>
</evidence>
<feature type="transmembrane region" description="Helical" evidence="7">
    <location>
        <begin position="130"/>
        <end position="149"/>
    </location>
</feature>
<accession>A0ABT5U1K9</accession>
<dbReference type="Gene3D" id="1.20.1510.10">
    <property type="entry name" value="Cation efflux protein transmembrane domain"/>
    <property type="match status" value="1"/>
</dbReference>
<dbReference type="NCBIfam" id="TIGR01297">
    <property type="entry name" value="CDF"/>
    <property type="match status" value="1"/>
</dbReference>
<dbReference type="InterPro" id="IPR058533">
    <property type="entry name" value="Cation_efflux_TM"/>
</dbReference>
<evidence type="ECO:0000256" key="3">
    <source>
        <dbReference type="ARBA" id="ARBA00022448"/>
    </source>
</evidence>
<evidence type="ECO:0000256" key="5">
    <source>
        <dbReference type="ARBA" id="ARBA00022989"/>
    </source>
</evidence>
<keyword evidence="6 7" id="KW-0472">Membrane</keyword>
<evidence type="ECO:0000256" key="7">
    <source>
        <dbReference type="SAM" id="Phobius"/>
    </source>
</evidence>
<evidence type="ECO:0000256" key="1">
    <source>
        <dbReference type="ARBA" id="ARBA00004141"/>
    </source>
</evidence>
<keyword evidence="5 7" id="KW-1133">Transmembrane helix</keyword>
<dbReference type="InterPro" id="IPR002524">
    <property type="entry name" value="Cation_efflux"/>
</dbReference>
<dbReference type="Pfam" id="PF01545">
    <property type="entry name" value="Cation_efflux"/>
    <property type="match status" value="1"/>
</dbReference>
<keyword evidence="3" id="KW-0813">Transport</keyword>
<dbReference type="SUPFAM" id="SSF161111">
    <property type="entry name" value="Cation efflux protein transmembrane domain-like"/>
    <property type="match status" value="1"/>
</dbReference>
<name>A0ABT5U1K9_9MICO</name>
<comment type="caution">
    <text evidence="9">The sequence shown here is derived from an EMBL/GenBank/DDBJ whole genome shotgun (WGS) entry which is preliminary data.</text>
</comment>
<evidence type="ECO:0000313" key="10">
    <source>
        <dbReference type="Proteomes" id="UP001165561"/>
    </source>
</evidence>
<comment type="subcellular location">
    <subcellularLocation>
        <location evidence="1">Membrane</location>
        <topology evidence="1">Multi-pass membrane protein</topology>
    </subcellularLocation>
</comment>
<dbReference type="PANTHER" id="PTHR43840:SF15">
    <property type="entry name" value="MITOCHONDRIAL METAL TRANSPORTER 1-RELATED"/>
    <property type="match status" value="1"/>
</dbReference>
<evidence type="ECO:0000256" key="6">
    <source>
        <dbReference type="ARBA" id="ARBA00023136"/>
    </source>
</evidence>
<dbReference type="PANTHER" id="PTHR43840">
    <property type="entry name" value="MITOCHONDRIAL METAL TRANSPORTER 1-RELATED"/>
    <property type="match status" value="1"/>
</dbReference>
<feature type="transmembrane region" description="Helical" evidence="7">
    <location>
        <begin position="45"/>
        <end position="65"/>
    </location>
</feature>
<protein>
    <submittedName>
        <fullName evidence="9">Cation diffusion facilitator family transporter</fullName>
    </submittedName>
</protein>
<feature type="transmembrane region" description="Helical" evidence="7">
    <location>
        <begin position="20"/>
        <end position="39"/>
    </location>
</feature>
<dbReference type="InterPro" id="IPR027469">
    <property type="entry name" value="Cation_efflux_TMD_sf"/>
</dbReference>
<dbReference type="InterPro" id="IPR050291">
    <property type="entry name" value="CDF_Transporter"/>
</dbReference>
<feature type="domain" description="Cation efflux protein transmembrane" evidence="8">
    <location>
        <begin position="23"/>
        <end position="224"/>
    </location>
</feature>
<feature type="transmembrane region" description="Helical" evidence="7">
    <location>
        <begin position="176"/>
        <end position="196"/>
    </location>
</feature>
<comment type="similarity">
    <text evidence="2">Belongs to the cation diffusion facilitator (CDF) transporter (TC 2.A.4) family.</text>
</comment>
<evidence type="ECO:0000313" key="9">
    <source>
        <dbReference type="EMBL" id="MDD9208219.1"/>
    </source>
</evidence>
<evidence type="ECO:0000256" key="4">
    <source>
        <dbReference type="ARBA" id="ARBA00022692"/>
    </source>
</evidence>
<proteinExistence type="inferred from homology"/>
<keyword evidence="10" id="KW-1185">Reference proteome</keyword>
<dbReference type="EMBL" id="JARACI010001201">
    <property type="protein sequence ID" value="MDD9208219.1"/>
    <property type="molecule type" value="Genomic_DNA"/>
</dbReference>
<feature type="transmembrane region" description="Helical" evidence="7">
    <location>
        <begin position="86"/>
        <end position="105"/>
    </location>
</feature>
<keyword evidence="4 7" id="KW-0812">Transmembrane</keyword>
<reference evidence="9" key="1">
    <citation type="submission" date="2023-02" db="EMBL/GenBank/DDBJ databases">
        <title>Georgenia sp.10Sc9-8, isolated from a soil sample collected from the Taklamakan desert.</title>
        <authorList>
            <person name="Liu S."/>
        </authorList>
    </citation>
    <scope>NUCLEOTIDE SEQUENCE</scope>
    <source>
        <strain evidence="9">10Sc9-8</strain>
    </source>
</reference>
<dbReference type="Proteomes" id="UP001165561">
    <property type="component" value="Unassembled WGS sequence"/>
</dbReference>